<dbReference type="InterPro" id="IPR001314">
    <property type="entry name" value="Peptidase_S1A"/>
</dbReference>
<evidence type="ECO:0000256" key="6">
    <source>
        <dbReference type="RuleBase" id="RU363034"/>
    </source>
</evidence>
<evidence type="ECO:0000313" key="10">
    <source>
        <dbReference type="Proteomes" id="UP000005203"/>
    </source>
</evidence>
<dbReference type="FunFam" id="2.40.10.10:FF:000034">
    <property type="entry name" value="Eupolytin"/>
    <property type="match status" value="1"/>
</dbReference>
<evidence type="ECO:0000256" key="3">
    <source>
        <dbReference type="ARBA" id="ARBA00022801"/>
    </source>
</evidence>
<dbReference type="InterPro" id="IPR033116">
    <property type="entry name" value="TRYPSIN_SER"/>
</dbReference>
<keyword evidence="5" id="KW-1015">Disulfide bond</keyword>
<evidence type="ECO:0000313" key="9">
    <source>
        <dbReference type="EnsemblMetazoa" id="XP_026297199"/>
    </source>
</evidence>
<dbReference type="Pfam" id="PF00089">
    <property type="entry name" value="Trypsin"/>
    <property type="match status" value="1"/>
</dbReference>
<dbReference type="SMART" id="SM00020">
    <property type="entry name" value="Tryp_SPc"/>
    <property type="match status" value="1"/>
</dbReference>
<dbReference type="InterPro" id="IPR043504">
    <property type="entry name" value="Peptidase_S1_PA_chymotrypsin"/>
</dbReference>
<keyword evidence="2 6" id="KW-0645">Protease</keyword>
<dbReference type="PANTHER" id="PTHR24276">
    <property type="entry name" value="POLYSERASE-RELATED"/>
    <property type="match status" value="1"/>
</dbReference>
<evidence type="ECO:0000259" key="8">
    <source>
        <dbReference type="PROSITE" id="PS50240"/>
    </source>
</evidence>
<evidence type="ECO:0000256" key="1">
    <source>
        <dbReference type="ARBA" id="ARBA00007664"/>
    </source>
</evidence>
<feature type="domain" description="Peptidase S1" evidence="8">
    <location>
        <begin position="27"/>
        <end position="253"/>
    </location>
</feature>
<dbReference type="PROSITE" id="PS00135">
    <property type="entry name" value="TRYPSIN_SER"/>
    <property type="match status" value="1"/>
</dbReference>
<dbReference type="EnsemblMetazoa" id="XM_026441414">
    <property type="protein sequence ID" value="XP_026297199"/>
    <property type="gene ID" value="LOC552301"/>
</dbReference>
<dbReference type="InterPro" id="IPR050430">
    <property type="entry name" value="Peptidase_S1"/>
</dbReference>
<dbReference type="Gene3D" id="2.40.10.10">
    <property type="entry name" value="Trypsin-like serine proteases"/>
    <property type="match status" value="1"/>
</dbReference>
<keyword evidence="4 6" id="KW-0720">Serine protease</keyword>
<sequence length="255" mass="27664">MAHFALIFIFIVNIIFNGISAENLEKIVGGTNASPGQFPYQVSLRKSGRHFCGGTLITERHIVTAAHCIHGIVSAPYNDFTVVTGTISNINGGQSYCVAKATVNPDFKPSSSESYRNDIAIVTLADTVKSNTYQKPISPASSDPPVGATLIMSGWGRTSTNGNLPEILQTTNVYLMSNEECQKRIPNYHIYNGQLCTFKRKGVGICMGDSGGPLVYNGELIGIASWVIPCAQGYPDAYTRVTQYRNFINQIVSNI</sequence>
<dbReference type="PANTHER" id="PTHR24276:SF98">
    <property type="entry name" value="FI18310P1-RELATED"/>
    <property type="match status" value="1"/>
</dbReference>
<protein>
    <submittedName>
        <fullName evidence="11">Chymotrypsin-1</fullName>
    </submittedName>
</protein>
<dbReference type="Proteomes" id="UP000005203">
    <property type="component" value="Linkage group LG6"/>
</dbReference>
<dbReference type="SUPFAM" id="SSF50494">
    <property type="entry name" value="Trypsin-like serine proteases"/>
    <property type="match status" value="1"/>
</dbReference>
<reference evidence="9" key="1">
    <citation type="submission" date="2021-01" db="UniProtKB">
        <authorList>
            <consortium name="EnsemblMetazoa"/>
        </authorList>
    </citation>
    <scope>IDENTIFICATION</scope>
    <source>
        <strain evidence="9">DH4</strain>
    </source>
</reference>
<dbReference type="PROSITE" id="PS50240">
    <property type="entry name" value="TRYPSIN_DOM"/>
    <property type="match status" value="1"/>
</dbReference>
<evidence type="ECO:0000256" key="2">
    <source>
        <dbReference type="ARBA" id="ARBA00022670"/>
    </source>
</evidence>
<dbReference type="InterPro" id="IPR001254">
    <property type="entry name" value="Trypsin_dom"/>
</dbReference>
<comment type="similarity">
    <text evidence="1">Belongs to the peptidase S1 family.</text>
</comment>
<dbReference type="GO" id="GO:0004252">
    <property type="term" value="F:serine-type endopeptidase activity"/>
    <property type="evidence" value="ECO:0007669"/>
    <property type="project" value="InterPro"/>
</dbReference>
<dbReference type="GeneID" id="552301"/>
<keyword evidence="3 6" id="KW-0378">Hydrolase</keyword>
<dbReference type="GO" id="GO:0006508">
    <property type="term" value="P:proteolysis"/>
    <property type="evidence" value="ECO:0007669"/>
    <property type="project" value="UniProtKB-KW"/>
</dbReference>
<evidence type="ECO:0000313" key="11">
    <source>
        <dbReference type="RefSeq" id="XP_026297199.1"/>
    </source>
</evidence>
<dbReference type="PROSITE" id="PS00134">
    <property type="entry name" value="TRYPSIN_HIS"/>
    <property type="match status" value="1"/>
</dbReference>
<keyword evidence="10" id="KW-1185">Reference proteome</keyword>
<evidence type="ECO:0000256" key="7">
    <source>
        <dbReference type="SAM" id="SignalP"/>
    </source>
</evidence>
<accession>A0A7M7L3W4</accession>
<dbReference type="OrthoDB" id="6755574at2759"/>
<proteinExistence type="inferred from homology"/>
<dbReference type="PRINTS" id="PR00722">
    <property type="entry name" value="CHYMOTRYPSIN"/>
</dbReference>
<dbReference type="CDD" id="cd00190">
    <property type="entry name" value="Tryp_SPc"/>
    <property type="match status" value="1"/>
</dbReference>
<evidence type="ECO:0000256" key="5">
    <source>
        <dbReference type="ARBA" id="ARBA00023157"/>
    </source>
</evidence>
<feature type="signal peptide" evidence="7">
    <location>
        <begin position="1"/>
        <end position="21"/>
    </location>
</feature>
<keyword evidence="7" id="KW-0732">Signal</keyword>
<reference evidence="11" key="2">
    <citation type="submission" date="2025-04" db="UniProtKB">
        <authorList>
            <consortium name="RefSeq"/>
        </authorList>
    </citation>
    <scope>IDENTIFICATION</scope>
    <source>
        <strain evidence="11">DH4</strain>
        <tissue evidence="11">Whole body</tissue>
    </source>
</reference>
<dbReference type="AlphaFoldDB" id="A0A7M7L3W4"/>
<accession>A0A8B8H2B6</accession>
<gene>
    <name evidence="11" type="primary">LOC552301</name>
</gene>
<organism evidence="9">
    <name type="scientific">Apis mellifera</name>
    <name type="common">Honeybee</name>
    <dbReference type="NCBI Taxonomy" id="7460"/>
    <lineage>
        <taxon>Eukaryota</taxon>
        <taxon>Metazoa</taxon>
        <taxon>Ecdysozoa</taxon>
        <taxon>Arthropoda</taxon>
        <taxon>Hexapoda</taxon>
        <taxon>Insecta</taxon>
        <taxon>Pterygota</taxon>
        <taxon>Neoptera</taxon>
        <taxon>Endopterygota</taxon>
        <taxon>Hymenoptera</taxon>
        <taxon>Apocrita</taxon>
        <taxon>Aculeata</taxon>
        <taxon>Apoidea</taxon>
        <taxon>Anthophila</taxon>
        <taxon>Apidae</taxon>
        <taxon>Apis</taxon>
    </lineage>
</organism>
<evidence type="ECO:0000256" key="4">
    <source>
        <dbReference type="ARBA" id="ARBA00022825"/>
    </source>
</evidence>
<name>A0A7M7L3W4_APIME</name>
<dbReference type="RefSeq" id="XP_026297199.1">
    <property type="nucleotide sequence ID" value="XM_026441414.1"/>
</dbReference>
<feature type="chain" id="PRO_5044660157" evidence="7">
    <location>
        <begin position="22"/>
        <end position="255"/>
    </location>
</feature>
<dbReference type="KEGG" id="ame:552301"/>
<dbReference type="InterPro" id="IPR009003">
    <property type="entry name" value="Peptidase_S1_PA"/>
</dbReference>
<dbReference type="InterPro" id="IPR018114">
    <property type="entry name" value="TRYPSIN_HIS"/>
</dbReference>